<keyword evidence="2" id="KW-1185">Reference proteome</keyword>
<gene>
    <name evidence="1" type="ORF">A3783_07345</name>
</gene>
<reference evidence="1 2" key="1">
    <citation type="submission" date="2016-03" db="EMBL/GenBank/DDBJ databases">
        <authorList>
            <person name="Cho S.-Y."/>
            <person name="Lim S."/>
            <person name="Kim H."/>
            <person name="Soh E.H."/>
            <person name="Moon J.S."/>
        </authorList>
    </citation>
    <scope>NUCLEOTIDE SEQUENCE [LARGE SCALE GENOMIC DNA]</scope>
    <source>
        <strain evidence="1 2">KCTC 3810</strain>
    </source>
</reference>
<comment type="caution">
    <text evidence="1">The sequence shown here is derived from an EMBL/GenBank/DDBJ whole genome shotgun (WGS) entry which is preliminary data.</text>
</comment>
<evidence type="ECO:0000313" key="1">
    <source>
        <dbReference type="EMBL" id="OAN15739.1"/>
    </source>
</evidence>
<dbReference type="Proteomes" id="UP000078447">
    <property type="component" value="Unassembled WGS sequence"/>
</dbReference>
<dbReference type="EMBL" id="LVVL01000001">
    <property type="protein sequence ID" value="OAN15739.1"/>
    <property type="molecule type" value="Genomic_DNA"/>
</dbReference>
<evidence type="ECO:0000313" key="2">
    <source>
        <dbReference type="Proteomes" id="UP000078447"/>
    </source>
</evidence>
<sequence>MDTSNTLKIHLDRVTASQVTGKHIATGLTISGQIMMIEEIYDAKRHRDVLHVHRLHDQWRTTTIVAQAETDFSYVDSFSDGRILLVASRCDDDVDGLWLPNAFIYDTSGHLLDSYCLDDGIQNVHVDEKDQIWVSYFDEGVFADAATNSVGSFGLVVFDAHGQVVFKNKEYPIDDCYALNVCASDDAWFFYHPDYRIVHLENGAGTSYSVPARHFSDFIVQGDHLITTDNEQTYLLKREGQHYEEQARIQFESEKGTPLQGTIKMRQDRIVLSTETRLYAGTFQDFLPE</sequence>
<proteinExistence type="predicted"/>
<dbReference type="RefSeq" id="WP_028106537.1">
    <property type="nucleotide sequence ID" value="NZ_LVVL01000001.1"/>
</dbReference>
<organism evidence="1 2">
    <name type="scientific">Exiguobacterium undae</name>
    <dbReference type="NCBI Taxonomy" id="169177"/>
    <lineage>
        <taxon>Bacteria</taxon>
        <taxon>Bacillati</taxon>
        <taxon>Bacillota</taxon>
        <taxon>Bacilli</taxon>
        <taxon>Bacillales</taxon>
        <taxon>Bacillales Family XII. Incertae Sedis</taxon>
        <taxon>Exiguobacterium</taxon>
    </lineage>
</organism>
<protein>
    <submittedName>
        <fullName evidence="1">Uncharacterized protein</fullName>
    </submittedName>
</protein>
<name>A0ABX2VBZ4_9BACL</name>
<accession>A0ABX2VBZ4</accession>